<dbReference type="InterPro" id="IPR003788">
    <property type="entry name" value="NDUFAF7"/>
</dbReference>
<evidence type="ECO:0000256" key="1">
    <source>
        <dbReference type="ARBA" id="ARBA00022603"/>
    </source>
</evidence>
<evidence type="ECO:0000256" key="2">
    <source>
        <dbReference type="ARBA" id="ARBA00022679"/>
    </source>
</evidence>
<accession>A0A6N3SU97</accession>
<evidence type="ECO:0000313" key="4">
    <source>
        <dbReference type="Proteomes" id="UP000032670"/>
    </source>
</evidence>
<reference evidence="3 4" key="1">
    <citation type="submission" date="2012-11" db="EMBL/GenBank/DDBJ databases">
        <title>Whole genome sequence of Acetobacter orientalis 21F-2.</title>
        <authorList>
            <person name="Azuma Y."/>
            <person name="Higashiura N."/>
            <person name="Hirakawa H."/>
            <person name="Matsushita K."/>
        </authorList>
    </citation>
    <scope>NUCLEOTIDE SEQUENCE [LARGE SCALE GENOMIC DNA]</scope>
    <source>
        <strain evidence="3 4">21F-2</strain>
    </source>
</reference>
<sequence>MQTPNSHNPSHPLSAGAERLDVFMARANAQYYATHPLLSDFVTAPELSQVFGELLGAWAVAVWQSMGSPTRLILAEAGPGRGTLMADALRVITRLVPAMAHAINVHLVETSPLMRAAQAQALQPYCTPLWHSHLETLPNAPLILFANEFLDALPIRQFVCSPTTGWQERYVHNGAFICHPSPAPTLPDGRKFEDDTVVEVCEPALHCAQFLAHRFTHTPGAALFLDYGHFSSLTGDSLQALRHTKPTNPLKTVGEADLTAYVDFTAFAARARHAGASVYGAVTQGAFLRTLGLLERTEQLAASTNATMASKLRTAAHRLVAPEQMGHLFKVLALTSPTLPPPPGFIKGSAA</sequence>
<protein>
    <recommendedName>
        <fullName evidence="5">ATP synthase subunit beta</fullName>
    </recommendedName>
</protein>
<dbReference type="Proteomes" id="UP000032670">
    <property type="component" value="Unassembled WGS sequence"/>
</dbReference>
<dbReference type="AlphaFoldDB" id="A0A0D6NJJ7"/>
<dbReference type="EMBL" id="BAMX01000010">
    <property type="protein sequence ID" value="GAN65576.1"/>
    <property type="molecule type" value="Genomic_DNA"/>
</dbReference>
<dbReference type="PANTHER" id="PTHR12049">
    <property type="entry name" value="PROTEIN ARGININE METHYLTRANSFERASE NDUFAF7, MITOCHONDRIAL"/>
    <property type="match status" value="1"/>
</dbReference>
<accession>A0A0D6NJJ7</accession>
<dbReference type="GO" id="GO:0035243">
    <property type="term" value="F:protein-arginine omega-N symmetric methyltransferase activity"/>
    <property type="evidence" value="ECO:0007669"/>
    <property type="project" value="TreeGrafter"/>
</dbReference>
<dbReference type="STRING" id="1231341.Abor_010_139"/>
<evidence type="ECO:0008006" key="5">
    <source>
        <dbReference type="Google" id="ProtNLM"/>
    </source>
</evidence>
<dbReference type="InterPro" id="IPR038375">
    <property type="entry name" value="NDUFAF7_sf"/>
</dbReference>
<keyword evidence="4" id="KW-1185">Reference proteome</keyword>
<organism evidence="3 4">
    <name type="scientific">Acetobacter orientalis</name>
    <dbReference type="NCBI Taxonomy" id="146474"/>
    <lineage>
        <taxon>Bacteria</taxon>
        <taxon>Pseudomonadati</taxon>
        <taxon>Pseudomonadota</taxon>
        <taxon>Alphaproteobacteria</taxon>
        <taxon>Acetobacterales</taxon>
        <taxon>Acetobacteraceae</taxon>
        <taxon>Acetobacter</taxon>
    </lineage>
</organism>
<comment type="caution">
    <text evidence="3">The sequence shown here is derived from an EMBL/GenBank/DDBJ whole genome shotgun (WGS) entry which is preliminary data.</text>
</comment>
<evidence type="ECO:0000313" key="3">
    <source>
        <dbReference type="EMBL" id="GAN65576.1"/>
    </source>
</evidence>
<name>A0A0D6NJJ7_9PROT</name>
<keyword evidence="2" id="KW-0808">Transferase</keyword>
<dbReference type="PANTHER" id="PTHR12049:SF7">
    <property type="entry name" value="PROTEIN ARGININE METHYLTRANSFERASE NDUFAF7, MITOCHONDRIAL"/>
    <property type="match status" value="1"/>
</dbReference>
<dbReference type="RefSeq" id="WP_048840609.1">
    <property type="nucleotide sequence ID" value="NZ_BAMX01000010.1"/>
</dbReference>
<gene>
    <name evidence="3" type="ORF">Abor_010_139</name>
</gene>
<dbReference type="GO" id="GO:0032259">
    <property type="term" value="P:methylation"/>
    <property type="evidence" value="ECO:0007669"/>
    <property type="project" value="UniProtKB-KW"/>
</dbReference>
<proteinExistence type="predicted"/>
<dbReference type="SUPFAM" id="SSF53335">
    <property type="entry name" value="S-adenosyl-L-methionine-dependent methyltransferases"/>
    <property type="match status" value="1"/>
</dbReference>
<dbReference type="InterPro" id="IPR029063">
    <property type="entry name" value="SAM-dependent_MTases_sf"/>
</dbReference>
<keyword evidence="1" id="KW-0489">Methyltransferase</keyword>
<dbReference type="Gene3D" id="3.40.50.12710">
    <property type="match status" value="1"/>
</dbReference>
<dbReference type="GeneID" id="76203724"/>
<dbReference type="Pfam" id="PF02636">
    <property type="entry name" value="Methyltransf_28"/>
    <property type="match status" value="1"/>
</dbReference>